<feature type="chain" id="PRO_5047354637" evidence="14">
    <location>
        <begin position="24"/>
        <end position="768"/>
    </location>
</feature>
<feature type="disulfide bond" evidence="11">
    <location>
        <begin position="445"/>
        <end position="457"/>
    </location>
</feature>
<evidence type="ECO:0000256" key="11">
    <source>
        <dbReference type="PROSITE-ProRule" id="PRU00124"/>
    </source>
</evidence>
<evidence type="ECO:0000256" key="12">
    <source>
        <dbReference type="SAM" id="MobiDB-lite"/>
    </source>
</evidence>
<feature type="domain" description="CUB" evidence="15">
    <location>
        <begin position="30"/>
        <end position="143"/>
    </location>
</feature>
<evidence type="ECO:0000256" key="1">
    <source>
        <dbReference type="ARBA" id="ARBA00004167"/>
    </source>
</evidence>
<name>A0A8C5C8E8_GADMO</name>
<dbReference type="Proteomes" id="UP000694546">
    <property type="component" value="Chromosome 14"/>
</dbReference>
<dbReference type="Ensembl" id="ENSGMOT00000037838.1">
    <property type="protein sequence ID" value="ENSGMOP00000056799.1"/>
    <property type="gene ID" value="ENSGMOG00000025245.1"/>
</dbReference>
<evidence type="ECO:0000256" key="14">
    <source>
        <dbReference type="SAM" id="SignalP"/>
    </source>
</evidence>
<organism evidence="16 17">
    <name type="scientific">Gadus morhua</name>
    <name type="common">Atlantic cod</name>
    <dbReference type="NCBI Taxonomy" id="8049"/>
    <lineage>
        <taxon>Eukaryota</taxon>
        <taxon>Metazoa</taxon>
        <taxon>Chordata</taxon>
        <taxon>Craniata</taxon>
        <taxon>Vertebrata</taxon>
        <taxon>Euteleostomi</taxon>
        <taxon>Actinopterygii</taxon>
        <taxon>Neopterygii</taxon>
        <taxon>Teleostei</taxon>
        <taxon>Neoteleostei</taxon>
        <taxon>Acanthomorphata</taxon>
        <taxon>Zeiogadaria</taxon>
        <taxon>Gadariae</taxon>
        <taxon>Gadiformes</taxon>
        <taxon>Gadoidei</taxon>
        <taxon>Gadidae</taxon>
        <taxon>Gadus</taxon>
    </lineage>
</organism>
<feature type="disulfide bond" evidence="11">
    <location>
        <begin position="452"/>
        <end position="470"/>
    </location>
</feature>
<protein>
    <submittedName>
        <fullName evidence="16">Low density lipoprotein receptor-related protein 3</fullName>
    </submittedName>
</protein>
<evidence type="ECO:0000256" key="9">
    <source>
        <dbReference type="ARBA" id="ARBA00023176"/>
    </source>
</evidence>
<evidence type="ECO:0000259" key="15">
    <source>
        <dbReference type="PROSITE" id="PS01180"/>
    </source>
</evidence>
<evidence type="ECO:0000256" key="7">
    <source>
        <dbReference type="ARBA" id="ARBA00023136"/>
    </source>
</evidence>
<dbReference type="InterPro" id="IPR023415">
    <property type="entry name" value="LDLR_class-A_CS"/>
</dbReference>
<sequence length="768" mass="83889">MGVMRRLGATELLLLLQWLLARSALLAAACGVEVEVHAERRGVIYSPSWPQNYPPGVNCSWSIQAGQGEVITISFRSLDLDDPGGCRGDWLLLSPAGRGESRVCGSSLPPPFISSRGRLGLYFHSQANGSGQAQGFRLSYTRGRPGQTRCQPDEFLCGNRKCLPRAWRCNAQDECGDGSDEVGCPTPAAAADPPGLCPRRTLPCVHGQSTRCLPGELRCDGARDCPDGSDERGCPDTACGRHLRNFYGSFASPDFFLRANRSPAAAAAGAELHCAWFLDTQDPKPIVLQLELQLGPADSLSVYDGLLQQAEQLLQVLSHHNNRRTALLESSRGQMSLLYRAQAHSPGRGFNATYQVKGYCFPGERPCGGDQGCYAASRRCDGFWNCPSGRDEEGCPGCAEPGHYPCGPAPAPGHAPSVPCYPPHERCNNLKSCPGGDDESSCYACQPGNFHCQSNLCIPETWRCDGQQDCLDASDEAGCQAAVPRKVITAALIGSLVCSLLLVIALGCAFKLYSLRSSDSRAFETQMTRLEAEFVQREAPPSYGQLIAQGLIPPVEDFPLYNPTQVPNPLYNPTQVPNPLYNPTQVPNPLYNPTQVPNPLYNPTQVPNPLYNPTQVPNPLYNPTQVPNPLYNPTQVPNPLYNPTQVSNPLYNPTQVPNPLYNPTQVPNPLYNQTQVSNPLYNPTQVPNPLYNPTQLSNPLYNPTQVPNPLYNPTQVPNPLYNPTQLSNPLYNPTQVSNPLYYFKYTVLIIRSLYISTISMFAPNLCPL</sequence>
<dbReference type="PROSITE" id="PS01209">
    <property type="entry name" value="LDLRA_1"/>
    <property type="match status" value="3"/>
</dbReference>
<comment type="subcellular location">
    <subcellularLocation>
        <location evidence="10">Membrane</location>
        <location evidence="10">Coated pit</location>
    </subcellularLocation>
    <subcellularLocation>
        <location evidence="1">Membrane</location>
        <topology evidence="1">Single-pass membrane protein</topology>
    </subcellularLocation>
</comment>
<dbReference type="Gene3D" id="4.10.400.10">
    <property type="entry name" value="Low-density Lipoprotein Receptor"/>
    <property type="match status" value="4"/>
</dbReference>
<keyword evidence="7 13" id="KW-0472">Membrane</keyword>
<keyword evidence="8 11" id="KW-1015">Disulfide bond</keyword>
<dbReference type="InterPro" id="IPR000859">
    <property type="entry name" value="CUB_dom"/>
</dbReference>
<reference evidence="16" key="1">
    <citation type="submission" date="2025-08" db="UniProtKB">
        <authorList>
            <consortium name="Ensembl"/>
        </authorList>
    </citation>
    <scope>IDENTIFICATION</scope>
</reference>
<dbReference type="CDD" id="cd00112">
    <property type="entry name" value="LDLa"/>
    <property type="match status" value="4"/>
</dbReference>
<dbReference type="GeneTree" id="ENSGT00940000160021"/>
<evidence type="ECO:0000256" key="3">
    <source>
        <dbReference type="ARBA" id="ARBA00022583"/>
    </source>
</evidence>
<evidence type="ECO:0000256" key="4">
    <source>
        <dbReference type="ARBA" id="ARBA00022692"/>
    </source>
</evidence>
<accession>A0A8C5C8E8</accession>
<dbReference type="PROSITE" id="PS01180">
    <property type="entry name" value="CUB"/>
    <property type="match status" value="2"/>
</dbReference>
<dbReference type="GO" id="GO:0005886">
    <property type="term" value="C:plasma membrane"/>
    <property type="evidence" value="ECO:0007669"/>
    <property type="project" value="TreeGrafter"/>
</dbReference>
<feature type="transmembrane region" description="Helical" evidence="13">
    <location>
        <begin position="487"/>
        <end position="513"/>
    </location>
</feature>
<feature type="disulfide bond" evidence="11">
    <location>
        <begin position="150"/>
        <end position="162"/>
    </location>
</feature>
<dbReference type="OMA" id="PTVNIFL"/>
<feature type="disulfide bond" evidence="11">
    <location>
        <begin position="464"/>
        <end position="479"/>
    </location>
</feature>
<dbReference type="InterPro" id="IPR035914">
    <property type="entry name" value="Sperma_CUB_dom_sf"/>
</dbReference>
<keyword evidence="9" id="KW-0168">Coated pit</keyword>
<feature type="domain" description="CUB" evidence="15">
    <location>
        <begin position="239"/>
        <end position="357"/>
    </location>
</feature>
<feature type="disulfide bond" evidence="11">
    <location>
        <begin position="219"/>
        <end position="234"/>
    </location>
</feature>
<reference evidence="16" key="2">
    <citation type="submission" date="2025-09" db="UniProtKB">
        <authorList>
            <consortium name="Ensembl"/>
        </authorList>
    </citation>
    <scope>IDENTIFICATION</scope>
</reference>
<keyword evidence="17" id="KW-1185">Reference proteome</keyword>
<evidence type="ECO:0000313" key="17">
    <source>
        <dbReference type="Proteomes" id="UP000694546"/>
    </source>
</evidence>
<evidence type="ECO:0000256" key="6">
    <source>
        <dbReference type="ARBA" id="ARBA00022989"/>
    </source>
</evidence>
<dbReference type="PROSITE" id="PS50068">
    <property type="entry name" value="LDLRA_2"/>
    <property type="match status" value="4"/>
</dbReference>
<comment type="caution">
    <text evidence="11">Lacks conserved residue(s) required for the propagation of feature annotation.</text>
</comment>
<keyword evidence="4 13" id="KW-0812">Transmembrane</keyword>
<dbReference type="GO" id="GO:0006897">
    <property type="term" value="P:endocytosis"/>
    <property type="evidence" value="ECO:0007669"/>
    <property type="project" value="UniProtKB-KW"/>
</dbReference>
<keyword evidence="6 13" id="KW-1133">Transmembrane helix</keyword>
<evidence type="ECO:0000256" key="2">
    <source>
        <dbReference type="ARBA" id="ARBA00009939"/>
    </source>
</evidence>
<dbReference type="CDD" id="cd00041">
    <property type="entry name" value="CUB"/>
    <property type="match status" value="1"/>
</dbReference>
<evidence type="ECO:0000313" key="16">
    <source>
        <dbReference type="Ensembl" id="ENSGMOP00000056799.1"/>
    </source>
</evidence>
<gene>
    <name evidence="16" type="primary">LRP3</name>
</gene>
<keyword evidence="5" id="KW-0677">Repeat</keyword>
<feature type="disulfide bond" evidence="11">
    <location>
        <begin position="157"/>
        <end position="175"/>
    </location>
</feature>
<evidence type="ECO:0000256" key="8">
    <source>
        <dbReference type="ARBA" id="ARBA00023157"/>
    </source>
</evidence>
<dbReference type="SUPFAM" id="SSF49854">
    <property type="entry name" value="Spermadhesin, CUB domain"/>
    <property type="match status" value="2"/>
</dbReference>
<dbReference type="GO" id="GO:0005905">
    <property type="term" value="C:clathrin-coated pit"/>
    <property type="evidence" value="ECO:0007669"/>
    <property type="project" value="UniProtKB-KW"/>
</dbReference>
<feature type="disulfide bond" evidence="11">
    <location>
        <begin position="380"/>
        <end position="395"/>
    </location>
</feature>
<dbReference type="Pfam" id="PF00057">
    <property type="entry name" value="Ldl_recept_a"/>
    <property type="match status" value="3"/>
</dbReference>
<feature type="region of interest" description="Disordered" evidence="12">
    <location>
        <begin position="569"/>
        <end position="707"/>
    </location>
</feature>
<feature type="signal peptide" evidence="14">
    <location>
        <begin position="1"/>
        <end position="23"/>
    </location>
</feature>
<keyword evidence="14" id="KW-0732">Signal</keyword>
<dbReference type="SUPFAM" id="SSF57424">
    <property type="entry name" value="LDL receptor-like module"/>
    <property type="match status" value="4"/>
</dbReference>
<comment type="similarity">
    <text evidence="2">Belongs to the LDLR family.</text>
</comment>
<dbReference type="Gene3D" id="2.60.120.290">
    <property type="entry name" value="Spermadhesin, CUB domain"/>
    <property type="match status" value="2"/>
</dbReference>
<dbReference type="PANTHER" id="PTHR24270">
    <property type="entry name" value="LOW-DENSITY LIPOPROTEIN RECEPTOR-RELATED"/>
    <property type="match status" value="1"/>
</dbReference>
<evidence type="ECO:0000256" key="13">
    <source>
        <dbReference type="SAM" id="Phobius"/>
    </source>
</evidence>
<evidence type="ECO:0000256" key="10">
    <source>
        <dbReference type="ARBA" id="ARBA00037878"/>
    </source>
</evidence>
<proteinExistence type="inferred from homology"/>
<dbReference type="SMART" id="SM00192">
    <property type="entry name" value="LDLa"/>
    <property type="match status" value="4"/>
</dbReference>
<keyword evidence="3" id="KW-0254">Endocytosis</keyword>
<dbReference type="PANTHER" id="PTHR24270:SF22">
    <property type="entry name" value="LOW-DENSITY LIPOPROTEIN RECEPTOR-RELATED PROTEIN 3"/>
    <property type="match status" value="1"/>
</dbReference>
<dbReference type="AlphaFoldDB" id="A0A8C5C8E8"/>
<dbReference type="InterPro" id="IPR002172">
    <property type="entry name" value="LDrepeatLR_classA_rpt"/>
</dbReference>
<dbReference type="PRINTS" id="PR00261">
    <property type="entry name" value="LDLRECEPTOR"/>
</dbReference>
<feature type="disulfide bond" evidence="11">
    <location>
        <begin position="169"/>
        <end position="184"/>
    </location>
</feature>
<evidence type="ECO:0000256" key="5">
    <source>
        <dbReference type="ARBA" id="ARBA00022737"/>
    </source>
</evidence>
<dbReference type="SMART" id="SM00042">
    <property type="entry name" value="CUB"/>
    <property type="match status" value="2"/>
</dbReference>
<dbReference type="InterPro" id="IPR050685">
    <property type="entry name" value="LDLR"/>
</dbReference>
<dbReference type="InterPro" id="IPR036055">
    <property type="entry name" value="LDL_receptor-like_sf"/>
</dbReference>
<dbReference type="Pfam" id="PF00431">
    <property type="entry name" value="CUB"/>
    <property type="match status" value="1"/>
</dbReference>